<feature type="region of interest" description="Disordered" evidence="2">
    <location>
        <begin position="740"/>
        <end position="982"/>
    </location>
</feature>
<name>A0A9W6BRA6_9CHLO</name>
<dbReference type="EMBL" id="BRXU01000016">
    <property type="protein sequence ID" value="GLC56678.1"/>
    <property type="molecule type" value="Genomic_DNA"/>
</dbReference>
<gene>
    <name evidence="3" type="primary">PLEST007411</name>
    <name evidence="3" type="ORF">PLESTB_001133800</name>
</gene>
<feature type="compositionally biased region" description="Low complexity" evidence="2">
    <location>
        <begin position="245"/>
        <end position="256"/>
    </location>
</feature>
<feature type="region of interest" description="Disordered" evidence="2">
    <location>
        <begin position="165"/>
        <end position="206"/>
    </location>
</feature>
<evidence type="ECO:0000256" key="2">
    <source>
        <dbReference type="SAM" id="MobiDB-lite"/>
    </source>
</evidence>
<feature type="region of interest" description="Disordered" evidence="2">
    <location>
        <begin position="229"/>
        <end position="267"/>
    </location>
</feature>
<organism evidence="3 4">
    <name type="scientific">Pleodorina starrii</name>
    <dbReference type="NCBI Taxonomy" id="330485"/>
    <lineage>
        <taxon>Eukaryota</taxon>
        <taxon>Viridiplantae</taxon>
        <taxon>Chlorophyta</taxon>
        <taxon>core chlorophytes</taxon>
        <taxon>Chlorophyceae</taxon>
        <taxon>CS clade</taxon>
        <taxon>Chlamydomonadales</taxon>
        <taxon>Volvocaceae</taxon>
        <taxon>Pleodorina</taxon>
    </lineage>
</organism>
<accession>A0A9W6BRA6</accession>
<reference evidence="3 4" key="1">
    <citation type="journal article" date="2023" name="Commun. Biol.">
        <title>Reorganization of the ancestral sex-determining regions during the evolution of trioecy in Pleodorina starrii.</title>
        <authorList>
            <person name="Takahashi K."/>
            <person name="Suzuki S."/>
            <person name="Kawai-Toyooka H."/>
            <person name="Yamamoto K."/>
            <person name="Hamaji T."/>
            <person name="Ootsuki R."/>
            <person name="Yamaguchi H."/>
            <person name="Kawachi M."/>
            <person name="Higashiyama T."/>
            <person name="Nozaki H."/>
        </authorList>
    </citation>
    <scope>NUCLEOTIDE SEQUENCE [LARGE SCALE GENOMIC DNA]</scope>
    <source>
        <strain evidence="3 4">NIES-4479</strain>
    </source>
</reference>
<protein>
    <submittedName>
        <fullName evidence="3">Uncharacterized protein</fullName>
    </submittedName>
</protein>
<feature type="compositionally biased region" description="Low complexity" evidence="2">
    <location>
        <begin position="758"/>
        <end position="770"/>
    </location>
</feature>
<comment type="subcellular location">
    <subcellularLocation>
        <location evidence="1">Cytoplasm</location>
        <location evidence="1">Cytoskeleton</location>
        <location evidence="1">Cilium axoneme</location>
    </subcellularLocation>
</comment>
<comment type="caution">
    <text evidence="3">The sequence shown here is derived from an EMBL/GenBank/DDBJ whole genome shotgun (WGS) entry which is preliminary data.</text>
</comment>
<proteinExistence type="predicted"/>
<evidence type="ECO:0000313" key="4">
    <source>
        <dbReference type="Proteomes" id="UP001165080"/>
    </source>
</evidence>
<dbReference type="Gene3D" id="3.80.10.10">
    <property type="entry name" value="Ribonuclease Inhibitor"/>
    <property type="match status" value="1"/>
</dbReference>
<sequence>MSDASDIVSPTQGCRDFLCPIPTHMMREHLFPWLDRDDWRNLRRVNKHFSELFRSITCSLKVRVCREALQTLNATHEGAGTAAETAAPCADASGLQHRYPSVTQISICCDPRPLTPLPQSDGVVELLRLLGPRPEQAQLILRDAHCHPVLGVGGGGLAALARCSPGDGSGRRCPVGDAGAGRGRRDSDSGNSGGGSGDDDDGGKNPLSAVTAIAAAMAAVLPNLTHIQFTGSMTPTPSPTPTPTNRPGGSINNRAGRAGGGGGGAAAANGGRAVLAPQPLLQQLAAALLQPPGRDAGGAGICGGGSGGGGSALRPVGLQALCVDYSEPSVDTFEAELLDHHYPRLPLLMLDFRGAAAAAAAGCGAAAAAAAAAAQHPILRHHPALQRPSAAASAAAPPPLLRLTSLELRGVAVQPGLLSGLRQLAALTRLVLSVSCPRPYEPLVTSLPYMTRLAHLHLFLHVPSSAAARQLASSCRGRHLGGGGGGGGGGVAEDGSDDAPDCTAIQLAAAVSQCRQLVSLALPGEDVGGQMPALLQALPGLTHLAARQLCPWELAAPHTALCSLTLTMTWPTYLAPLLACLPRLDVLAADMYVHADGGGGGNGGGGGGDGDGAAAEQLYDEVLAATSALRGVRRVELQLSVMRCGGWEWGRLVRLLAAVRGLAGLTVRMPQRDSGPALRAQHFVGMCRQLTGLRRLTLLLAHPGAAKLNAKALQALQNLPYIRTVQLHLGGVWEGRRVPVHGDNGADDDGSGSGNGGAAASSSNNNNSYGSHGGDGGRNNRSRFRSGPRQAAAEGDAAGTSHSRPKGRSGRNNKPGAGCDESAGLSGLSGREGGDARGPQGAHWPGSGGANGHNDAAALTPPPLPGSAAARAVLEAARGLGCRGGRPGAQRAPRPGARRGPRARRGLERRAGGGGEGASGGASSAASSESSGFSSDSDFSREDADGGGELDCADAGRGGDGDGQPSSSGGGGGGGGGGGAAARPVQLQVDFLTAREAAEVNAVLRWEGRPAAVVRAGLQPRWVWAEFAAGGRGG</sequence>
<feature type="compositionally biased region" description="Gly residues" evidence="2">
    <location>
        <begin position="956"/>
        <end position="980"/>
    </location>
</feature>
<dbReference type="GO" id="GO:0005930">
    <property type="term" value="C:axoneme"/>
    <property type="evidence" value="ECO:0007669"/>
    <property type="project" value="UniProtKB-SubCell"/>
</dbReference>
<feature type="compositionally biased region" description="Low complexity" evidence="2">
    <location>
        <begin position="868"/>
        <end position="880"/>
    </location>
</feature>
<dbReference type="AlphaFoldDB" id="A0A9W6BRA6"/>
<dbReference type="Proteomes" id="UP001165080">
    <property type="component" value="Unassembled WGS sequence"/>
</dbReference>
<keyword evidence="4" id="KW-1185">Reference proteome</keyword>
<evidence type="ECO:0000313" key="3">
    <source>
        <dbReference type="EMBL" id="GLC56678.1"/>
    </source>
</evidence>
<dbReference type="SUPFAM" id="SSF52047">
    <property type="entry name" value="RNI-like"/>
    <property type="match status" value="1"/>
</dbReference>
<evidence type="ECO:0000256" key="1">
    <source>
        <dbReference type="ARBA" id="ARBA00004430"/>
    </source>
</evidence>
<dbReference type="InterPro" id="IPR032675">
    <property type="entry name" value="LRR_dom_sf"/>
</dbReference>
<feature type="compositionally biased region" description="Low complexity" evidence="2">
    <location>
        <begin position="921"/>
        <end position="937"/>
    </location>
</feature>